<name>A0A8J2LEL4_9HEXA</name>
<feature type="compositionally biased region" description="Polar residues" evidence="1">
    <location>
        <begin position="47"/>
        <end position="71"/>
    </location>
</feature>
<keyword evidence="3" id="KW-1185">Reference proteome</keyword>
<evidence type="ECO:0000256" key="1">
    <source>
        <dbReference type="SAM" id="MobiDB-lite"/>
    </source>
</evidence>
<evidence type="ECO:0000313" key="3">
    <source>
        <dbReference type="Proteomes" id="UP000708208"/>
    </source>
</evidence>
<dbReference type="Proteomes" id="UP000708208">
    <property type="component" value="Unassembled WGS sequence"/>
</dbReference>
<dbReference type="AlphaFoldDB" id="A0A8J2LEL4"/>
<sequence length="271" mass="28218">MNGCGGGGNGSGRIRTGGDADPMILERNYFDSVDPFGLPPIQGTHGALSTANQAGSSSLPGITEPGFNSSRPGEGGAINPERGFRGGIPVIREDERVEIRGEEIRALLQIQENVRVETDRPVNTSPRNVQGIFNSEAGGMGIAGSSMSLNSNEESRSLHMSSGGTVPGMLRARGTSQDGNSPVVNVSLREFLAPPDVSPFTPSSDVASMNPGSYAGSETMTHSIPEATACRDHVYAGGQQCNEETIDNPALTETMLSFGTAGSSVESMESQ</sequence>
<proteinExistence type="predicted"/>
<reference evidence="2" key="1">
    <citation type="submission" date="2021-06" db="EMBL/GenBank/DDBJ databases">
        <authorList>
            <person name="Hodson N. C."/>
            <person name="Mongue J. A."/>
            <person name="Jaron S. K."/>
        </authorList>
    </citation>
    <scope>NUCLEOTIDE SEQUENCE</scope>
</reference>
<dbReference type="EMBL" id="CAJVCH010560584">
    <property type="protein sequence ID" value="CAG7831459.1"/>
    <property type="molecule type" value="Genomic_DNA"/>
</dbReference>
<evidence type="ECO:0000313" key="2">
    <source>
        <dbReference type="EMBL" id="CAG7831459.1"/>
    </source>
</evidence>
<organism evidence="2 3">
    <name type="scientific">Allacma fusca</name>
    <dbReference type="NCBI Taxonomy" id="39272"/>
    <lineage>
        <taxon>Eukaryota</taxon>
        <taxon>Metazoa</taxon>
        <taxon>Ecdysozoa</taxon>
        <taxon>Arthropoda</taxon>
        <taxon>Hexapoda</taxon>
        <taxon>Collembola</taxon>
        <taxon>Symphypleona</taxon>
        <taxon>Sminthuridae</taxon>
        <taxon>Allacma</taxon>
    </lineage>
</organism>
<accession>A0A8J2LEL4</accession>
<protein>
    <submittedName>
        <fullName evidence="2">Uncharacterized protein</fullName>
    </submittedName>
</protein>
<gene>
    <name evidence="2" type="ORF">AFUS01_LOCUS41201</name>
</gene>
<comment type="caution">
    <text evidence="2">The sequence shown here is derived from an EMBL/GenBank/DDBJ whole genome shotgun (WGS) entry which is preliminary data.</text>
</comment>
<feature type="region of interest" description="Disordered" evidence="1">
    <location>
        <begin position="44"/>
        <end position="86"/>
    </location>
</feature>